<keyword evidence="1" id="KW-1133">Transmembrane helix</keyword>
<reference evidence="2 3" key="1">
    <citation type="submission" date="2019-01" db="EMBL/GenBank/DDBJ databases">
        <title>Genomes sequencing and comparative genomics of infectious freshwater microsporidia, Cucumispora dikerogammari and Thelohania contejeani.</title>
        <authorList>
            <person name="Cormier A."/>
            <person name="Giraud I."/>
            <person name="Wattier R."/>
            <person name="Teixeira M."/>
            <person name="Grandjean F."/>
            <person name="Rigaud T."/>
            <person name="Cordaux R."/>
        </authorList>
    </citation>
    <scope>NUCLEOTIDE SEQUENCE [LARGE SCALE GENOMIC DNA]</scope>
    <source>
        <strain evidence="2">T1</strain>
        <tissue evidence="2">Spores</tissue>
    </source>
</reference>
<dbReference type="EMBL" id="SBIQ01000019">
    <property type="protein sequence ID" value="KAF7684305.1"/>
    <property type="molecule type" value="Genomic_DNA"/>
</dbReference>
<evidence type="ECO:0000313" key="2">
    <source>
        <dbReference type="EMBL" id="KAF7684305.1"/>
    </source>
</evidence>
<gene>
    <name evidence="2" type="ORF">TCON_0512</name>
</gene>
<proteinExistence type="predicted"/>
<keyword evidence="1" id="KW-0812">Transmembrane</keyword>
<comment type="caution">
    <text evidence="2">The sequence shown here is derived from an EMBL/GenBank/DDBJ whole genome shotgun (WGS) entry which is preliminary data.</text>
</comment>
<organism evidence="2 3">
    <name type="scientific">Astathelohania contejeani</name>
    <dbReference type="NCBI Taxonomy" id="164912"/>
    <lineage>
        <taxon>Eukaryota</taxon>
        <taxon>Fungi</taxon>
        <taxon>Fungi incertae sedis</taxon>
        <taxon>Microsporidia</taxon>
        <taxon>Astathelohaniidae</taxon>
        <taxon>Astathelohania</taxon>
    </lineage>
</organism>
<evidence type="ECO:0000256" key="1">
    <source>
        <dbReference type="SAM" id="Phobius"/>
    </source>
</evidence>
<sequence>MENLSKSVISKLEEDKISLNLNKYITKFRSIIRSKKKLDSHNFTILKKYVAGPIFQELIEKLGKLNNTECIVIGRAIMKTKLINSEQMILYLLQKGGNIAIILITCILIKKVKINCKQEIIDFIKSWINSDKIELMHLQLILILHRNYNGLEDEEILEFCRKSKHPICKEIISKEDKQ</sequence>
<name>A0ABQ7I1L5_9MICR</name>
<accession>A0ABQ7I1L5</accession>
<evidence type="ECO:0000313" key="3">
    <source>
        <dbReference type="Proteomes" id="UP001516464"/>
    </source>
</evidence>
<keyword evidence="3" id="KW-1185">Reference proteome</keyword>
<keyword evidence="1" id="KW-0472">Membrane</keyword>
<feature type="transmembrane region" description="Helical" evidence="1">
    <location>
        <begin position="88"/>
        <end position="109"/>
    </location>
</feature>
<dbReference type="Proteomes" id="UP001516464">
    <property type="component" value="Unassembled WGS sequence"/>
</dbReference>
<protein>
    <submittedName>
        <fullName evidence="2">Uncharacterized protein</fullName>
    </submittedName>
</protein>